<feature type="compositionally biased region" description="Low complexity" evidence="7">
    <location>
        <begin position="96"/>
        <end position="107"/>
    </location>
</feature>
<evidence type="ECO:0000256" key="3">
    <source>
        <dbReference type="ARBA" id="ARBA00004961"/>
    </source>
</evidence>
<dbReference type="NCBIfam" id="TIGR01198">
    <property type="entry name" value="pgl"/>
    <property type="match status" value="1"/>
</dbReference>
<feature type="domain" description="Glucosamine/galactosamine-6-phosphate isomerase" evidence="8">
    <location>
        <begin position="139"/>
        <end position="363"/>
    </location>
</feature>
<feature type="compositionally biased region" description="Low complexity" evidence="7">
    <location>
        <begin position="72"/>
        <end position="85"/>
    </location>
</feature>
<evidence type="ECO:0000256" key="4">
    <source>
        <dbReference type="ARBA" id="ARBA00010662"/>
    </source>
</evidence>
<evidence type="ECO:0000313" key="9">
    <source>
        <dbReference type="EMBL" id="RNM14236.1"/>
    </source>
</evidence>
<dbReference type="Gene3D" id="3.40.50.1360">
    <property type="match status" value="1"/>
</dbReference>
<dbReference type="EMBL" id="RJSF01000040">
    <property type="protein sequence ID" value="RNM14236.1"/>
    <property type="molecule type" value="Genomic_DNA"/>
</dbReference>
<evidence type="ECO:0000256" key="1">
    <source>
        <dbReference type="ARBA" id="ARBA00000832"/>
    </source>
</evidence>
<name>A0A3N0GPU3_9ACTN</name>
<dbReference type="OrthoDB" id="9810967at2"/>
<dbReference type="InterPro" id="IPR037171">
    <property type="entry name" value="NagB/RpiA_transferase-like"/>
</dbReference>
<feature type="compositionally biased region" description="Basic residues" evidence="7">
    <location>
        <begin position="108"/>
        <end position="117"/>
    </location>
</feature>
<dbReference type="InterPro" id="IPR006148">
    <property type="entry name" value="Glc/Gal-6P_isomerase"/>
</dbReference>
<comment type="similarity">
    <text evidence="4">Belongs to the glucosamine/galactosamine-6-phosphate isomerase family. 6-phosphogluconolactonase subfamily.</text>
</comment>
<gene>
    <name evidence="9" type="primary">pgl</name>
    <name evidence="9" type="ORF">EFL26_15050</name>
</gene>
<sequence>MARPPGRGARPAAAEGAERLGDRRADQPQCRPAARLAQRPAARAGRAREQPRTRHHRGRPGHQGGPDPDQPPGRQAGDVQLARTTRPARRAEAPRAARPARRGAAPPRRGRHLPRHHPPADEAQRRGVTVPLELRVLAEPAQVAAAAAERFLQRMAAAQGRGEEPHVALTGGTIAHALHQQIALQAPAYDVDWSRVVFWWGDERYVTPDSSERNALDARQVFLDVVGATQVHEMPSTAGAPDVQAAATAYGDLMRSSGGGEFDLVMLGLGPDGHVASLFPGFPQLDVDDTIAVPVTGSPKPPPERVSLTFPALNRTRAVWFLVTGDGKADAVHRALADEGDVHETPARGIKPAPLSGAGETVWFLDAPAANQL</sequence>
<comment type="pathway">
    <text evidence="3">Carbohydrate degradation; pentose phosphate pathway; D-ribulose 5-phosphate from D-glucose 6-phosphate (oxidative stage): step 2/3.</text>
</comment>
<evidence type="ECO:0000256" key="7">
    <source>
        <dbReference type="SAM" id="MobiDB-lite"/>
    </source>
</evidence>
<dbReference type="PANTHER" id="PTHR11054">
    <property type="entry name" value="6-PHOSPHOGLUCONOLACTONASE"/>
    <property type="match status" value="1"/>
</dbReference>
<comment type="function">
    <text evidence="2">Hydrolysis of 6-phosphogluconolactone to 6-phosphogluconate.</text>
</comment>
<dbReference type="UniPathway" id="UPA00115">
    <property type="reaction ID" value="UER00409"/>
</dbReference>
<reference evidence="9 10" key="1">
    <citation type="submission" date="2018-11" db="EMBL/GenBank/DDBJ databases">
        <authorList>
            <person name="Li F."/>
        </authorList>
    </citation>
    <scope>NUCLEOTIDE SEQUENCE [LARGE SCALE GENOMIC DNA]</scope>
    <source>
        <strain evidence="9 10">Gsoil 818</strain>
    </source>
</reference>
<proteinExistence type="inferred from homology"/>
<comment type="caution">
    <text evidence="9">The sequence shown here is derived from an EMBL/GenBank/DDBJ whole genome shotgun (WGS) entry which is preliminary data.</text>
</comment>
<dbReference type="InterPro" id="IPR039104">
    <property type="entry name" value="6PGL"/>
</dbReference>
<dbReference type="GO" id="GO:0017057">
    <property type="term" value="F:6-phosphogluconolactonase activity"/>
    <property type="evidence" value="ECO:0007669"/>
    <property type="project" value="UniProtKB-EC"/>
</dbReference>
<dbReference type="EC" id="3.1.1.31" evidence="5"/>
<dbReference type="InterPro" id="IPR005900">
    <property type="entry name" value="6-phosphogluconolactonase_DevB"/>
</dbReference>
<feature type="compositionally biased region" description="Low complexity" evidence="7">
    <location>
        <begin position="27"/>
        <end position="44"/>
    </location>
</feature>
<keyword evidence="10" id="KW-1185">Reference proteome</keyword>
<dbReference type="Proteomes" id="UP000279994">
    <property type="component" value="Unassembled WGS sequence"/>
</dbReference>
<evidence type="ECO:0000256" key="6">
    <source>
        <dbReference type="ARBA" id="ARBA00020337"/>
    </source>
</evidence>
<dbReference type="GO" id="GO:0006098">
    <property type="term" value="P:pentose-phosphate shunt"/>
    <property type="evidence" value="ECO:0007669"/>
    <property type="project" value="UniProtKB-UniPathway"/>
</dbReference>
<comment type="catalytic activity">
    <reaction evidence="1">
        <text>6-phospho-D-glucono-1,5-lactone + H2O = 6-phospho-D-gluconate + H(+)</text>
        <dbReference type="Rhea" id="RHEA:12556"/>
        <dbReference type="ChEBI" id="CHEBI:15377"/>
        <dbReference type="ChEBI" id="CHEBI:15378"/>
        <dbReference type="ChEBI" id="CHEBI:57955"/>
        <dbReference type="ChEBI" id="CHEBI:58759"/>
        <dbReference type="EC" id="3.1.1.31"/>
    </reaction>
</comment>
<dbReference type="GO" id="GO:0005975">
    <property type="term" value="P:carbohydrate metabolic process"/>
    <property type="evidence" value="ECO:0007669"/>
    <property type="project" value="InterPro"/>
</dbReference>
<organism evidence="9 10">
    <name type="scientific">Nocardioides pocheonensis</name>
    <dbReference type="NCBI Taxonomy" id="661485"/>
    <lineage>
        <taxon>Bacteria</taxon>
        <taxon>Bacillati</taxon>
        <taxon>Actinomycetota</taxon>
        <taxon>Actinomycetes</taxon>
        <taxon>Propionibacteriales</taxon>
        <taxon>Nocardioidaceae</taxon>
        <taxon>Nocardioides</taxon>
    </lineage>
</organism>
<evidence type="ECO:0000256" key="2">
    <source>
        <dbReference type="ARBA" id="ARBA00002681"/>
    </source>
</evidence>
<protein>
    <recommendedName>
        <fullName evidence="6">6-phosphogluconolactonase</fullName>
        <ecNumber evidence="5">3.1.1.31</ecNumber>
    </recommendedName>
</protein>
<dbReference type="SUPFAM" id="SSF100950">
    <property type="entry name" value="NagB/RpiA/CoA transferase-like"/>
    <property type="match status" value="1"/>
</dbReference>
<evidence type="ECO:0000256" key="5">
    <source>
        <dbReference type="ARBA" id="ARBA00013198"/>
    </source>
</evidence>
<keyword evidence="9" id="KW-0378">Hydrolase</keyword>
<dbReference type="Pfam" id="PF01182">
    <property type="entry name" value="Glucosamine_iso"/>
    <property type="match status" value="1"/>
</dbReference>
<evidence type="ECO:0000313" key="10">
    <source>
        <dbReference type="Proteomes" id="UP000279994"/>
    </source>
</evidence>
<dbReference type="PANTHER" id="PTHR11054:SF0">
    <property type="entry name" value="6-PHOSPHOGLUCONOLACTONASE"/>
    <property type="match status" value="1"/>
</dbReference>
<dbReference type="AlphaFoldDB" id="A0A3N0GPU3"/>
<feature type="compositionally biased region" description="Basic and acidic residues" evidence="7">
    <location>
        <begin position="16"/>
        <end position="26"/>
    </location>
</feature>
<dbReference type="CDD" id="cd01400">
    <property type="entry name" value="6PGL"/>
    <property type="match status" value="1"/>
</dbReference>
<accession>A0A3N0GPU3</accession>
<feature type="compositionally biased region" description="Low complexity" evidence="7">
    <location>
        <begin position="1"/>
        <end position="15"/>
    </location>
</feature>
<evidence type="ECO:0000259" key="8">
    <source>
        <dbReference type="Pfam" id="PF01182"/>
    </source>
</evidence>
<feature type="region of interest" description="Disordered" evidence="7">
    <location>
        <begin position="1"/>
        <end position="127"/>
    </location>
</feature>